<evidence type="ECO:0000313" key="14">
    <source>
        <dbReference type="EMBL" id="MEC5344821.1"/>
    </source>
</evidence>
<dbReference type="InterPro" id="IPR050469">
    <property type="entry name" value="Diguanylate_Cyclase"/>
</dbReference>
<evidence type="ECO:0000256" key="2">
    <source>
        <dbReference type="ARBA" id="ARBA00004665"/>
    </source>
</evidence>
<dbReference type="SUPFAM" id="SSF46458">
    <property type="entry name" value="Globin-like"/>
    <property type="match status" value="1"/>
</dbReference>
<dbReference type="InterPro" id="IPR043128">
    <property type="entry name" value="Rev_trsase/Diguanyl_cyclase"/>
</dbReference>
<dbReference type="InterPro" id="IPR009050">
    <property type="entry name" value="Globin-like_sf"/>
</dbReference>
<evidence type="ECO:0000313" key="15">
    <source>
        <dbReference type="Proteomes" id="UP001309705"/>
    </source>
</evidence>
<comment type="pathway">
    <text evidence="2">Purine metabolism; 3',5'-cyclic di-GMP biosynthesis.</text>
</comment>
<evidence type="ECO:0000256" key="3">
    <source>
        <dbReference type="ARBA" id="ARBA00012528"/>
    </source>
</evidence>
<dbReference type="InterPro" id="IPR029787">
    <property type="entry name" value="Nucleotide_cyclase"/>
</dbReference>
<keyword evidence="9" id="KW-0460">Magnesium</keyword>
<dbReference type="Gene3D" id="3.30.70.270">
    <property type="match status" value="1"/>
</dbReference>
<keyword evidence="8" id="KW-0547">Nucleotide-binding</keyword>
<evidence type="ECO:0000259" key="13">
    <source>
        <dbReference type="PROSITE" id="PS50887"/>
    </source>
</evidence>
<evidence type="ECO:0000256" key="9">
    <source>
        <dbReference type="ARBA" id="ARBA00022842"/>
    </source>
</evidence>
<comment type="caution">
    <text evidence="14">The sequence shown here is derived from an EMBL/GenBank/DDBJ whole genome shotgun (WGS) entry which is preliminary data.</text>
</comment>
<dbReference type="PANTHER" id="PTHR45138">
    <property type="entry name" value="REGULATORY COMPONENTS OF SENSORY TRANSDUCTION SYSTEM"/>
    <property type="match status" value="1"/>
</dbReference>
<dbReference type="SUPFAM" id="SSF55073">
    <property type="entry name" value="Nucleotide cyclase"/>
    <property type="match status" value="1"/>
</dbReference>
<keyword evidence="14" id="KW-0548">Nucleotidyltransferase</keyword>
<dbReference type="GO" id="GO:0052621">
    <property type="term" value="F:diguanylate cyclase activity"/>
    <property type="evidence" value="ECO:0007669"/>
    <property type="project" value="UniProtKB-EC"/>
</dbReference>
<dbReference type="Pfam" id="PF21118">
    <property type="entry name" value="DosC_2nd"/>
    <property type="match status" value="1"/>
</dbReference>
<dbReference type="SMART" id="SM00267">
    <property type="entry name" value="GGDEF"/>
    <property type="match status" value="1"/>
</dbReference>
<organism evidence="14 15">
    <name type="scientific">Brenneria populi</name>
    <dbReference type="NCBI Taxonomy" id="1505588"/>
    <lineage>
        <taxon>Bacteria</taxon>
        <taxon>Pseudomonadati</taxon>
        <taxon>Pseudomonadota</taxon>
        <taxon>Gammaproteobacteria</taxon>
        <taxon>Enterobacterales</taxon>
        <taxon>Pectobacteriaceae</taxon>
        <taxon>Brenneria</taxon>
    </lineage>
</organism>
<keyword evidence="10" id="KW-0408">Iron</keyword>
<gene>
    <name evidence="14" type="ORF">VSX58_19690</name>
</gene>
<keyword evidence="7" id="KW-0479">Metal-binding</keyword>
<sequence length="471" mass="53377">MDELLNSNRQIANEETDDNQIIQSEWENLISITSPAAFSLLHTLARKKSSTLAGEFYSHMLKDPEATLFLSSHQVHSRLFASMRQWIDVILSNTGANIDELIAHQKKIGQIHARIGIPIDLVARGSRRLKWKLYEYISQMENDKSICVETLRFALTSIDIAIEIMGTAYSHSHDTAAKNEESYRLLSLLNNADIERERQNAALLNWENTFIFNVATGAPLITVQPLTDSEFGLWFNHKGKPSFGNTSGAQAISDTISAIDEDIGHVNNAISLTQDAYAPLLKAVRNRIHKIHVLMGSLFDEVQKLESGKDTLTRLLNRRFLPTILRHETALAMRKKTPLTIAMIDIDHFKNINDTYGHTIGDTVLKSTAEIFYENTRSSDYIFRYGGEEFMFVLIETPKDAAYTFIERLREKIQNHKIRLQNNEKIAITISAGIAEYNGHPDYEFLINAADTALYRAKANGRNRIELCQHG</sequence>
<accession>A0ABU6JW15</accession>
<evidence type="ECO:0000256" key="12">
    <source>
        <dbReference type="ARBA" id="ARBA00034247"/>
    </source>
</evidence>
<dbReference type="Gene3D" id="1.10.490.10">
    <property type="entry name" value="Globins"/>
    <property type="match status" value="1"/>
</dbReference>
<dbReference type="EMBL" id="JAYWTM010000029">
    <property type="protein sequence ID" value="MEC5344821.1"/>
    <property type="molecule type" value="Genomic_DNA"/>
</dbReference>
<keyword evidence="6 14" id="KW-0808">Transferase</keyword>
<evidence type="ECO:0000256" key="5">
    <source>
        <dbReference type="ARBA" id="ARBA00022617"/>
    </source>
</evidence>
<dbReference type="PANTHER" id="PTHR45138:SF9">
    <property type="entry name" value="DIGUANYLATE CYCLASE DGCM-RELATED"/>
    <property type="match status" value="1"/>
</dbReference>
<dbReference type="EC" id="2.7.7.65" evidence="3"/>
<keyword evidence="15" id="KW-1185">Reference proteome</keyword>
<comment type="cofactor">
    <cofactor evidence="1">
        <name>heme</name>
        <dbReference type="ChEBI" id="CHEBI:30413"/>
    </cofactor>
</comment>
<dbReference type="Pfam" id="PF11563">
    <property type="entry name" value="Protoglobin"/>
    <property type="match status" value="1"/>
</dbReference>
<evidence type="ECO:0000256" key="1">
    <source>
        <dbReference type="ARBA" id="ARBA00001971"/>
    </source>
</evidence>
<evidence type="ECO:0000256" key="11">
    <source>
        <dbReference type="ARBA" id="ARBA00029839"/>
    </source>
</evidence>
<dbReference type="InterPro" id="IPR044398">
    <property type="entry name" value="Globin-sensor_dom"/>
</dbReference>
<evidence type="ECO:0000256" key="6">
    <source>
        <dbReference type="ARBA" id="ARBA00022679"/>
    </source>
</evidence>
<dbReference type="InterPro" id="IPR048442">
    <property type="entry name" value="DosC_2nd"/>
</dbReference>
<name>A0ABU6JW15_9GAMM</name>
<proteinExistence type="predicted"/>
<dbReference type="PROSITE" id="PS50887">
    <property type="entry name" value="GGDEF"/>
    <property type="match status" value="1"/>
</dbReference>
<dbReference type="Proteomes" id="UP001309705">
    <property type="component" value="Unassembled WGS sequence"/>
</dbReference>
<dbReference type="InterPro" id="IPR039435">
    <property type="entry name" value="DosC_GS"/>
</dbReference>
<dbReference type="InterPro" id="IPR012292">
    <property type="entry name" value="Globin/Proto"/>
</dbReference>
<evidence type="ECO:0000256" key="8">
    <source>
        <dbReference type="ARBA" id="ARBA00022741"/>
    </source>
</evidence>
<evidence type="ECO:0000256" key="10">
    <source>
        <dbReference type="ARBA" id="ARBA00023004"/>
    </source>
</evidence>
<dbReference type="InterPro" id="IPR000160">
    <property type="entry name" value="GGDEF_dom"/>
</dbReference>
<evidence type="ECO:0000256" key="7">
    <source>
        <dbReference type="ARBA" id="ARBA00022723"/>
    </source>
</evidence>
<comment type="catalytic activity">
    <reaction evidence="12">
        <text>2 GTP = 3',3'-c-di-GMP + 2 diphosphate</text>
        <dbReference type="Rhea" id="RHEA:24898"/>
        <dbReference type="ChEBI" id="CHEBI:33019"/>
        <dbReference type="ChEBI" id="CHEBI:37565"/>
        <dbReference type="ChEBI" id="CHEBI:58805"/>
        <dbReference type="EC" id="2.7.7.65"/>
    </reaction>
</comment>
<dbReference type="CDD" id="cd14757">
    <property type="entry name" value="GS_EcDosC-like_GGDEF"/>
    <property type="match status" value="1"/>
</dbReference>
<feature type="domain" description="GGDEF" evidence="13">
    <location>
        <begin position="337"/>
        <end position="470"/>
    </location>
</feature>
<reference evidence="14 15" key="1">
    <citation type="journal article" date="2017" name="Int. J. Syst. Evol. Microbiol.">
        <title>Brenneria populi subsp. brevivirga subsp. nov. isolated from symptomatic bark of Populus x euramericana canker, and description of Brenneria populi subsp. populi subsp. nov.</title>
        <authorList>
            <person name="Zheng M.H."/>
            <person name="Piao C.G."/>
            <person name="Xue H."/>
            <person name="Guo M.W."/>
            <person name="Li Y."/>
        </authorList>
    </citation>
    <scope>NUCLEOTIDE SEQUENCE [LARGE SCALE GENOMIC DNA]</scope>
    <source>
        <strain evidence="14 15">D9-5</strain>
    </source>
</reference>
<dbReference type="RefSeq" id="WP_327619584.1">
    <property type="nucleotide sequence ID" value="NZ_JAYWTM010000029.1"/>
</dbReference>
<dbReference type="Pfam" id="PF00990">
    <property type="entry name" value="GGDEF"/>
    <property type="match status" value="1"/>
</dbReference>
<dbReference type="CDD" id="cd01949">
    <property type="entry name" value="GGDEF"/>
    <property type="match status" value="1"/>
</dbReference>
<dbReference type="NCBIfam" id="TIGR00254">
    <property type="entry name" value="GGDEF"/>
    <property type="match status" value="1"/>
</dbReference>
<protein>
    <recommendedName>
        <fullName evidence="4">Diguanylate cyclase DosC</fullName>
        <ecNumber evidence="3">2.7.7.65</ecNumber>
    </recommendedName>
    <alternativeName>
        <fullName evidence="11">Direct oxygen-sensing cyclase</fullName>
    </alternativeName>
</protein>
<keyword evidence="5" id="KW-0349">Heme</keyword>
<evidence type="ECO:0000256" key="4">
    <source>
        <dbReference type="ARBA" id="ARBA00015125"/>
    </source>
</evidence>